<dbReference type="Proteomes" id="UP000400924">
    <property type="component" value="Unassembled WGS sequence"/>
</dbReference>
<keyword evidence="2" id="KW-0812">Transmembrane</keyword>
<name>A0A5N8XHB8_9ACTN</name>
<dbReference type="RefSeq" id="WP_152771541.1">
    <property type="nucleotide sequence ID" value="NZ_VJZC01000065.1"/>
</dbReference>
<keyword evidence="4" id="KW-1185">Reference proteome</keyword>
<evidence type="ECO:0000313" key="4">
    <source>
        <dbReference type="Proteomes" id="UP000400924"/>
    </source>
</evidence>
<reference evidence="3 4" key="1">
    <citation type="submission" date="2019-07" db="EMBL/GenBank/DDBJ databases">
        <title>New species of Amycolatopsis and Streptomyces.</title>
        <authorList>
            <person name="Duangmal K."/>
            <person name="Teo W.F.A."/>
            <person name="Lipun K."/>
        </authorList>
    </citation>
    <scope>NUCLEOTIDE SEQUENCE [LARGE SCALE GENOMIC DNA]</scope>
    <source>
        <strain evidence="3 4">NBRC 106415</strain>
    </source>
</reference>
<accession>A0A5N8XHB8</accession>
<keyword evidence="2" id="KW-0472">Membrane</keyword>
<evidence type="ECO:0000256" key="2">
    <source>
        <dbReference type="SAM" id="Phobius"/>
    </source>
</evidence>
<sequence length="77" mass="8551">MDSSHGIDPRSLGDPRNVYLTDEEFYASDRPANPVLPEDRPRGGGPRDPLRHPVAWSTILFIASIFTLIFTGIALFP</sequence>
<keyword evidence="2" id="KW-1133">Transmembrane helix</keyword>
<organism evidence="3 4">
    <name type="scientific">Streptomyces spongiae</name>
    <dbReference type="NCBI Taxonomy" id="565072"/>
    <lineage>
        <taxon>Bacteria</taxon>
        <taxon>Bacillati</taxon>
        <taxon>Actinomycetota</taxon>
        <taxon>Actinomycetes</taxon>
        <taxon>Kitasatosporales</taxon>
        <taxon>Streptomycetaceae</taxon>
        <taxon>Streptomyces</taxon>
    </lineage>
</organism>
<feature type="region of interest" description="Disordered" evidence="1">
    <location>
        <begin position="23"/>
        <end position="48"/>
    </location>
</feature>
<protein>
    <submittedName>
        <fullName evidence="3">Uncharacterized protein</fullName>
    </submittedName>
</protein>
<evidence type="ECO:0000313" key="3">
    <source>
        <dbReference type="EMBL" id="MPY57955.1"/>
    </source>
</evidence>
<proteinExistence type="predicted"/>
<comment type="caution">
    <text evidence="3">The sequence shown here is derived from an EMBL/GenBank/DDBJ whole genome shotgun (WGS) entry which is preliminary data.</text>
</comment>
<gene>
    <name evidence="3" type="ORF">FNH08_12475</name>
</gene>
<dbReference type="EMBL" id="VJZC01000065">
    <property type="protein sequence ID" value="MPY57955.1"/>
    <property type="molecule type" value="Genomic_DNA"/>
</dbReference>
<feature type="transmembrane region" description="Helical" evidence="2">
    <location>
        <begin position="54"/>
        <end position="76"/>
    </location>
</feature>
<dbReference type="OrthoDB" id="4328072at2"/>
<evidence type="ECO:0000256" key="1">
    <source>
        <dbReference type="SAM" id="MobiDB-lite"/>
    </source>
</evidence>
<dbReference type="AlphaFoldDB" id="A0A5N8XHB8"/>